<evidence type="ECO:0000256" key="2">
    <source>
        <dbReference type="ARBA" id="ARBA00022963"/>
    </source>
</evidence>
<dbReference type="Pfam" id="PF07224">
    <property type="entry name" value="Chlorophyllase"/>
    <property type="match status" value="1"/>
</dbReference>
<keyword evidence="2" id="KW-0442">Lipid degradation</keyword>
<dbReference type="InterPro" id="IPR016986">
    <property type="entry name" value="UCP031982_abhydr"/>
</dbReference>
<proteinExistence type="predicted"/>
<accession>A0ABY8ILA4</accession>
<dbReference type="Gene3D" id="3.40.50.1820">
    <property type="entry name" value="alpha/beta hydrolase"/>
    <property type="match status" value="1"/>
</dbReference>
<gene>
    <name evidence="4" type="ORF">PR018_08310</name>
</gene>
<name>A0ABY8ILA4_9HYPH</name>
<protein>
    <submittedName>
        <fullName evidence="4">Prolyl oligopeptidase family serine peptidase</fullName>
    </submittedName>
</protein>
<evidence type="ECO:0000256" key="3">
    <source>
        <dbReference type="ARBA" id="ARBA00023098"/>
    </source>
</evidence>
<evidence type="ECO:0000313" key="5">
    <source>
        <dbReference type="Proteomes" id="UP000318939"/>
    </source>
</evidence>
<dbReference type="PANTHER" id="PTHR10272:SF0">
    <property type="entry name" value="PLATELET-ACTIVATING FACTOR ACETYLHYDROLASE"/>
    <property type="match status" value="1"/>
</dbReference>
<dbReference type="PANTHER" id="PTHR10272">
    <property type="entry name" value="PLATELET-ACTIVATING FACTOR ACETYLHYDROLASE"/>
    <property type="match status" value="1"/>
</dbReference>
<dbReference type="PIRSF" id="PIRSF031982">
    <property type="entry name" value="UCP031982_abhydr"/>
    <property type="match status" value="1"/>
</dbReference>
<organism evidence="4 5">
    <name type="scientific">Rhizobium rhododendri</name>
    <dbReference type="NCBI Taxonomy" id="2506430"/>
    <lineage>
        <taxon>Bacteria</taxon>
        <taxon>Pseudomonadati</taxon>
        <taxon>Pseudomonadota</taxon>
        <taxon>Alphaproteobacteria</taxon>
        <taxon>Hyphomicrobiales</taxon>
        <taxon>Rhizobiaceae</taxon>
        <taxon>Rhizobium/Agrobacterium group</taxon>
        <taxon>Rhizobium</taxon>
    </lineage>
</organism>
<evidence type="ECO:0000313" key="4">
    <source>
        <dbReference type="EMBL" id="WFS24481.1"/>
    </source>
</evidence>
<keyword evidence="3" id="KW-0443">Lipid metabolism</keyword>
<dbReference type="Proteomes" id="UP000318939">
    <property type="component" value="Chromosome"/>
</dbReference>
<reference evidence="4" key="2">
    <citation type="journal article" date="2023" name="MicrobiologyOpen">
        <title>Genomics of the tumorigenes clade of the family Rhizobiaceae and description of Rhizobium rhododendri sp. nov.</title>
        <authorList>
            <person name="Kuzmanovic N."/>
            <person name="diCenzo G.C."/>
            <person name="Bunk B."/>
            <person name="Sproeer C."/>
            <person name="Fruehling A."/>
            <person name="Neumann-Schaal M."/>
            <person name="Overmann J."/>
            <person name="Smalla K."/>
        </authorList>
    </citation>
    <scope>NUCLEOTIDE SEQUENCE</scope>
    <source>
        <strain evidence="4">Rho-6.2</strain>
    </source>
</reference>
<dbReference type="EMBL" id="CP117267">
    <property type="protein sequence ID" value="WFS24481.1"/>
    <property type="molecule type" value="Genomic_DNA"/>
</dbReference>
<dbReference type="InterPro" id="IPR017395">
    <property type="entry name" value="Chlorophyllase-like"/>
</dbReference>
<sequence>MLSPLKAIAMLGTATVLTMPAQQRALASENVGVREISALSPERGTDLDVIVWYPALLGGKSMLLGEGMFSVGTPAMLGAPISEGAFPVVLLSHGAGIAGNAPALSWLAAPLASEGFIVAAPNHPGNSGPGRSAAETMKLWLRPGDISDTLDAIGKDAFFKEHLESGKTGALGLSAGGSTALALAGARIDPQRLASYCDTDALNPSLCDWVRQSGVDLHAMDMQSAGRQSEDRRIRFAMAIDPAPIGVFQPGTFAEISIPVEIVNLGKPGTIPVTADAAGVAKAILKSRYSTIPDSSHFSMFAECKPGAEETATAKEIGDPICRDGGSRSRSAIHRQLIDIVTAAFKRELGSGR</sequence>
<dbReference type="RefSeq" id="WP_142823069.1">
    <property type="nucleotide sequence ID" value="NZ_CP117267.1"/>
</dbReference>
<evidence type="ECO:0000256" key="1">
    <source>
        <dbReference type="ARBA" id="ARBA00022801"/>
    </source>
</evidence>
<keyword evidence="5" id="KW-1185">Reference proteome</keyword>
<reference evidence="4" key="1">
    <citation type="journal article" date="2019" name="Phytopathology">
        <title>A Novel Group of Rhizobium tumorigenes-Like Agrobacteria Associated with Crown Gall Disease of Rhododendron and Blueberry.</title>
        <authorList>
            <person name="Kuzmanovic N."/>
            <person name="Behrens P."/>
            <person name="Idczak E."/>
            <person name="Wagner S."/>
            <person name="Gotz M."/>
            <person name="Sproer C."/>
            <person name="Bunk B."/>
            <person name="Overmann J."/>
            <person name="Smalla K."/>
        </authorList>
    </citation>
    <scope>NUCLEOTIDE SEQUENCE</scope>
    <source>
        <strain evidence="4">Rho-6.2</strain>
    </source>
</reference>
<keyword evidence="1" id="KW-0378">Hydrolase</keyword>
<dbReference type="SUPFAM" id="SSF53474">
    <property type="entry name" value="alpha/beta-Hydrolases"/>
    <property type="match status" value="1"/>
</dbReference>
<dbReference type="InterPro" id="IPR029058">
    <property type="entry name" value="AB_hydrolase_fold"/>
</dbReference>